<dbReference type="SUPFAM" id="SSF52540">
    <property type="entry name" value="P-loop containing nucleoside triphosphate hydrolases"/>
    <property type="match status" value="1"/>
</dbReference>
<dbReference type="InterPro" id="IPR026363">
    <property type="entry name" value="CxxC-x17-CxxC_dom"/>
</dbReference>
<sequence>MIIPFATTNFRNSSRVFGIKTADRRNHMYVVGKTGTGKTTLLRNMMISDIMAGNGVAVVDPHGEFAESILDYVPENRIDDVVYFNPADLDFPIAFNAVEKVEANERHLVSSGLISIFKKIWADSWGPRLEYVLRNAILALLEQPDSTLLGVMRILSDKEYRKKVVNNLTDPVVKQFWIEEFGKYSSKFEVEAVAPIQNKVGQFLTNPMIRNIVGQVKSSMRMRDIMDSKKILIMNLSKGRIGEDSSALMGAMLITKIQQAAMSRIDIAEEDGREDFYLYVDEFQNFATESFAGILSEARKYHLDLILAHQYITQLDETVRDAVLGNAGTLITFRIGADDAEFFEKEFAPEIMALDLVNLPNRKIYLKLMIDGVTSKAFSADTMPPIPKPAQSFKEEIIKRCRERYGTHRTDVEGGISTWSMPVEVSRGSYPPAPGGVTDQRFDFPREATPVPNGTFGRASKPEKPLFDAVCSSCGNPTKVPFEPDPKRKVYCKDCLPGIVKAKHEMATYKASAVQAVRAEALRPRKGPDLSGLREALNKSLEIAQANNSKNALKKELQEQNMKMEDITKF</sequence>
<dbReference type="Gene3D" id="3.40.50.300">
    <property type="entry name" value="P-loop containing nucleotide triphosphate hydrolases"/>
    <property type="match status" value="2"/>
</dbReference>
<accession>A0A1F5BTM8</accession>
<reference evidence="3 4" key="1">
    <citation type="journal article" date="2016" name="Nat. Commun.">
        <title>Thousands of microbial genomes shed light on interconnected biogeochemical processes in an aquifer system.</title>
        <authorList>
            <person name="Anantharaman K."/>
            <person name="Brown C.T."/>
            <person name="Hug L.A."/>
            <person name="Sharon I."/>
            <person name="Castelle C.J."/>
            <person name="Probst A.J."/>
            <person name="Thomas B.C."/>
            <person name="Singh A."/>
            <person name="Wilkins M.J."/>
            <person name="Karaoz U."/>
            <person name="Brodie E.L."/>
            <person name="Williams K.H."/>
            <person name="Hubbard S.S."/>
            <person name="Banfield J.F."/>
        </authorList>
    </citation>
    <scope>NUCLEOTIDE SEQUENCE [LARGE SCALE GENOMIC DNA]</scope>
</reference>
<dbReference type="InterPro" id="IPR051162">
    <property type="entry name" value="T4SS_component"/>
</dbReference>
<dbReference type="NCBIfam" id="TIGR04272">
    <property type="entry name" value="cxxc_cxxc_Mbark"/>
    <property type="match status" value="1"/>
</dbReference>
<feature type="domain" description="CxxC-x17-CxxC" evidence="2">
    <location>
        <begin position="466"/>
        <end position="496"/>
    </location>
</feature>
<organism evidence="3 4">
    <name type="scientific">Candidatus Azambacteria bacterium RIFCSPLOWO2_01_FULL_46_25</name>
    <dbReference type="NCBI Taxonomy" id="1797298"/>
    <lineage>
        <taxon>Bacteria</taxon>
        <taxon>Candidatus Azamiibacteriota</taxon>
    </lineage>
</organism>
<evidence type="ECO:0000313" key="3">
    <source>
        <dbReference type="EMBL" id="OGD33972.1"/>
    </source>
</evidence>
<dbReference type="CDD" id="cd01127">
    <property type="entry name" value="TrwB_TraG_TraD_VirD4"/>
    <property type="match status" value="2"/>
</dbReference>
<evidence type="ECO:0000313" key="4">
    <source>
        <dbReference type="Proteomes" id="UP000176650"/>
    </source>
</evidence>
<dbReference type="Pfam" id="PF10412">
    <property type="entry name" value="TrwB_AAD_bind"/>
    <property type="match status" value="1"/>
</dbReference>
<dbReference type="STRING" id="1797298.A2988_00600"/>
<dbReference type="PANTHER" id="PTHR30121:SF11">
    <property type="entry name" value="AAA+ ATPASE DOMAIN-CONTAINING PROTEIN"/>
    <property type="match status" value="1"/>
</dbReference>
<evidence type="ECO:0000259" key="1">
    <source>
        <dbReference type="Pfam" id="PF10412"/>
    </source>
</evidence>
<dbReference type="InterPro" id="IPR019476">
    <property type="entry name" value="T4SS_TraD_DNA-bd"/>
</dbReference>
<evidence type="ECO:0000259" key="2">
    <source>
        <dbReference type="Pfam" id="PF23477"/>
    </source>
</evidence>
<dbReference type="InterPro" id="IPR027417">
    <property type="entry name" value="P-loop_NTPase"/>
</dbReference>
<dbReference type="Pfam" id="PF23477">
    <property type="entry name" value="zf_Tbcl_2"/>
    <property type="match status" value="1"/>
</dbReference>
<dbReference type="EMBL" id="MEYS01000002">
    <property type="protein sequence ID" value="OGD33972.1"/>
    <property type="molecule type" value="Genomic_DNA"/>
</dbReference>
<name>A0A1F5BTM8_9BACT</name>
<protein>
    <submittedName>
        <fullName evidence="3">Uncharacterized protein</fullName>
    </submittedName>
</protein>
<comment type="caution">
    <text evidence="3">The sequence shown here is derived from an EMBL/GenBank/DDBJ whole genome shotgun (WGS) entry which is preliminary data.</text>
</comment>
<feature type="domain" description="Type IV secretion system coupling protein TraD DNA-binding" evidence="1">
    <location>
        <begin position="23"/>
        <end position="334"/>
    </location>
</feature>
<gene>
    <name evidence="3" type="ORF">A2988_00600</name>
</gene>
<proteinExistence type="predicted"/>
<dbReference type="AlphaFoldDB" id="A0A1F5BTM8"/>
<dbReference type="PANTHER" id="PTHR30121">
    <property type="entry name" value="UNCHARACTERIZED PROTEIN YJGR-RELATED"/>
    <property type="match status" value="1"/>
</dbReference>
<dbReference type="Proteomes" id="UP000176650">
    <property type="component" value="Unassembled WGS sequence"/>
</dbReference>